<dbReference type="PANTHER" id="PTHR43546:SF9">
    <property type="entry name" value="L-ASCORBATE-6-PHOSPHATE LACTONASE ULAG-RELATED"/>
    <property type="match status" value="1"/>
</dbReference>
<dbReference type="Proteomes" id="UP000230821">
    <property type="component" value="Unassembled WGS sequence"/>
</dbReference>
<evidence type="ECO:0000259" key="2">
    <source>
        <dbReference type="Pfam" id="PF12706"/>
    </source>
</evidence>
<comment type="caution">
    <text evidence="3">The sequence shown here is derived from an EMBL/GenBank/DDBJ whole genome shotgun (WGS) entry which is preliminary data.</text>
</comment>
<dbReference type="GO" id="GO:0016787">
    <property type="term" value="F:hydrolase activity"/>
    <property type="evidence" value="ECO:0007669"/>
    <property type="project" value="UniProtKB-KW"/>
</dbReference>
<evidence type="ECO:0000313" key="4">
    <source>
        <dbReference type="Proteomes" id="UP000230821"/>
    </source>
</evidence>
<reference evidence="3 4" key="1">
    <citation type="submission" date="2017-10" db="EMBL/GenBank/DDBJ databases">
        <title>Novel microbial diversity and functional potential in the marine mammal oral microbiome.</title>
        <authorList>
            <person name="Dudek N.K."/>
            <person name="Sun C.L."/>
            <person name="Burstein D."/>
            <person name="Kantor R.S."/>
            <person name="Aliaga Goltsman D.S."/>
            <person name="Bik E.M."/>
            <person name="Thomas B.C."/>
            <person name="Banfield J.F."/>
            <person name="Relman D.A."/>
        </authorList>
    </citation>
    <scope>NUCLEOTIDE SEQUENCE [LARGE SCALE GENOMIC DNA]</scope>
    <source>
        <strain evidence="3">DOLJORAL78_47_16</strain>
    </source>
</reference>
<dbReference type="AlphaFoldDB" id="A0A2G6KJX6"/>
<keyword evidence="1 3" id="KW-0378">Hydrolase</keyword>
<feature type="domain" description="Metallo-beta-lactamase" evidence="2">
    <location>
        <begin position="70"/>
        <end position="271"/>
    </location>
</feature>
<dbReference type="SUPFAM" id="SSF56281">
    <property type="entry name" value="Metallo-hydrolase/oxidoreductase"/>
    <property type="match status" value="1"/>
</dbReference>
<gene>
    <name evidence="3" type="ORF">CSA56_03295</name>
</gene>
<dbReference type="InterPro" id="IPR001279">
    <property type="entry name" value="Metallo-B-lactamas"/>
</dbReference>
<dbReference type="InterPro" id="IPR050114">
    <property type="entry name" value="UPF0173_UPF0282_UlaG_hydrolase"/>
</dbReference>
<evidence type="ECO:0000256" key="1">
    <source>
        <dbReference type="ARBA" id="ARBA00022801"/>
    </source>
</evidence>
<dbReference type="Gene3D" id="3.60.15.10">
    <property type="entry name" value="Ribonuclease Z/Hydroxyacylglutathione hydrolase-like"/>
    <property type="match status" value="1"/>
</dbReference>
<proteinExistence type="predicted"/>
<evidence type="ECO:0000313" key="3">
    <source>
        <dbReference type="EMBL" id="PIE35690.1"/>
    </source>
</evidence>
<dbReference type="InterPro" id="IPR036866">
    <property type="entry name" value="RibonucZ/Hydroxyglut_hydro"/>
</dbReference>
<accession>A0A2G6KJX6</accession>
<name>A0A2G6KJX6_9BACT</name>
<dbReference type="Pfam" id="PF12706">
    <property type="entry name" value="Lactamase_B_2"/>
    <property type="match status" value="1"/>
</dbReference>
<dbReference type="EMBL" id="PDSK01000036">
    <property type="protein sequence ID" value="PIE35690.1"/>
    <property type="molecule type" value="Genomic_DNA"/>
</dbReference>
<dbReference type="PANTHER" id="PTHR43546">
    <property type="entry name" value="UPF0173 METAL-DEPENDENT HYDROLASE MJ1163-RELATED"/>
    <property type="match status" value="1"/>
</dbReference>
<organism evidence="3 4">
    <name type="scientific">candidate division KSB3 bacterium</name>
    <dbReference type="NCBI Taxonomy" id="2044937"/>
    <lineage>
        <taxon>Bacteria</taxon>
        <taxon>candidate division KSB3</taxon>
    </lineage>
</organism>
<sequence length="311" mass="34773">MLCADDSRSAPLRVLCGKEQVFITMIALTEYPEHEKLSQALSRPVPAGEVHAWWLGQAGFAFKCADTFLLLDPYLSDFLAKKYKGKEFTHLRMMDSPLAPEEIENVKYVLCTHKHSDHMDPETVLPVAHNNPDCVFVIPRAELNWSKELGLREVQLHGMNAGETFSPVEGLTIAAIPAAHEEIKINGQGEHHFLGYIVNLGDVTFYHSGDCLPYAGLEAKLSTHAIDVALLPVNGRDEFRASRNVPGNFTLDEAVELCRHLDIPFILGHHFGMFDFNTVDPTEVEPHFQDIRGTLQGGLVKAWTHYVFSTL</sequence>
<protein>
    <submittedName>
        <fullName evidence="3">MBL fold metallo-hydrolase</fullName>
    </submittedName>
</protein>